<dbReference type="GO" id="GO:0016301">
    <property type="term" value="F:kinase activity"/>
    <property type="evidence" value="ECO:0007669"/>
    <property type="project" value="UniProtKB-KW"/>
</dbReference>
<dbReference type="HAMAP" id="MF_00165">
    <property type="entry name" value="Thymidylate_kinase"/>
    <property type="match status" value="1"/>
</dbReference>
<comment type="catalytic activity">
    <reaction evidence="10 11">
        <text>dTMP + ATP = dTDP + ADP</text>
        <dbReference type="Rhea" id="RHEA:13517"/>
        <dbReference type="ChEBI" id="CHEBI:30616"/>
        <dbReference type="ChEBI" id="CHEBI:58369"/>
        <dbReference type="ChEBI" id="CHEBI:63528"/>
        <dbReference type="ChEBI" id="CHEBI:456216"/>
        <dbReference type="EC" id="2.7.4.9"/>
    </reaction>
</comment>
<evidence type="ECO:0000256" key="7">
    <source>
        <dbReference type="ARBA" id="ARBA00022777"/>
    </source>
</evidence>
<dbReference type="PROSITE" id="PS01331">
    <property type="entry name" value="THYMIDYLATE_KINASE"/>
    <property type="match status" value="1"/>
</dbReference>
<keyword evidence="14" id="KW-1185">Reference proteome</keyword>
<dbReference type="PANTHER" id="PTHR10344:SF4">
    <property type="entry name" value="UMP-CMP KINASE 2, MITOCHONDRIAL"/>
    <property type="match status" value="1"/>
</dbReference>
<gene>
    <name evidence="11 13" type="primary">tmk</name>
    <name evidence="13" type="ORF">GCM10019071_18480</name>
</gene>
<name>A0ABQ1EWC9_SPHSA</name>
<evidence type="ECO:0000256" key="10">
    <source>
        <dbReference type="ARBA" id="ARBA00048743"/>
    </source>
</evidence>
<comment type="function">
    <text evidence="11">Phosphorylation of dTMP to form dTDP in both de novo and salvage pathways of dTTP synthesis.</text>
</comment>
<evidence type="ECO:0000313" key="13">
    <source>
        <dbReference type="EMBL" id="GFZ88977.1"/>
    </source>
</evidence>
<evidence type="ECO:0000256" key="6">
    <source>
        <dbReference type="ARBA" id="ARBA00022741"/>
    </source>
</evidence>
<evidence type="ECO:0000256" key="1">
    <source>
        <dbReference type="ARBA" id="ARBA00009776"/>
    </source>
</evidence>
<dbReference type="InterPro" id="IPR018095">
    <property type="entry name" value="Thymidylate_kin_CS"/>
</dbReference>
<feature type="binding site" evidence="11">
    <location>
        <begin position="25"/>
        <end position="32"/>
    </location>
    <ligand>
        <name>ATP</name>
        <dbReference type="ChEBI" id="CHEBI:30616"/>
    </ligand>
</feature>
<dbReference type="NCBIfam" id="TIGR00041">
    <property type="entry name" value="DTMP_kinase"/>
    <property type="match status" value="1"/>
</dbReference>
<dbReference type="InterPro" id="IPR039430">
    <property type="entry name" value="Thymidylate_kin-like_dom"/>
</dbReference>
<dbReference type="Pfam" id="PF02223">
    <property type="entry name" value="Thymidylate_kin"/>
    <property type="match status" value="1"/>
</dbReference>
<accession>A0ABQ1EWC9</accession>
<feature type="domain" description="Thymidylate kinase-like" evidence="12">
    <location>
        <begin position="23"/>
        <end position="211"/>
    </location>
</feature>
<dbReference type="InterPro" id="IPR027417">
    <property type="entry name" value="P-loop_NTPase"/>
</dbReference>
<dbReference type="Proteomes" id="UP000628109">
    <property type="component" value="Unassembled WGS sequence"/>
</dbReference>
<evidence type="ECO:0000256" key="11">
    <source>
        <dbReference type="HAMAP-Rule" id="MF_00165"/>
    </source>
</evidence>
<keyword evidence="8 11" id="KW-0067">ATP-binding</keyword>
<dbReference type="PANTHER" id="PTHR10344">
    <property type="entry name" value="THYMIDYLATE KINASE"/>
    <property type="match status" value="1"/>
</dbReference>
<keyword evidence="4 11" id="KW-0808">Transferase</keyword>
<keyword evidence="5 11" id="KW-0545">Nucleotide biosynthesis</keyword>
<dbReference type="EC" id="2.7.4.9" evidence="2 11"/>
<comment type="similarity">
    <text evidence="1 11">Belongs to the thymidylate kinase family.</text>
</comment>
<dbReference type="InterPro" id="IPR018094">
    <property type="entry name" value="Thymidylate_kinase"/>
</dbReference>
<dbReference type="SUPFAM" id="SSF52540">
    <property type="entry name" value="P-loop containing nucleoside triphosphate hydrolases"/>
    <property type="match status" value="1"/>
</dbReference>
<dbReference type="Gene3D" id="3.40.50.300">
    <property type="entry name" value="P-loop containing nucleotide triphosphate hydrolases"/>
    <property type="match status" value="1"/>
</dbReference>
<evidence type="ECO:0000256" key="5">
    <source>
        <dbReference type="ARBA" id="ARBA00022727"/>
    </source>
</evidence>
<organism evidence="13 14">
    <name type="scientific">Sphingobium fuliginis (strain ATCC 27551)</name>
    <dbReference type="NCBI Taxonomy" id="336203"/>
    <lineage>
        <taxon>Bacteria</taxon>
        <taxon>Pseudomonadati</taxon>
        <taxon>Pseudomonadota</taxon>
        <taxon>Alphaproteobacteria</taxon>
        <taxon>Sphingomonadales</taxon>
        <taxon>Sphingomonadaceae</taxon>
        <taxon>Sphingobium</taxon>
    </lineage>
</organism>
<keyword evidence="6 11" id="KW-0547">Nucleotide-binding</keyword>
<evidence type="ECO:0000259" key="12">
    <source>
        <dbReference type="Pfam" id="PF02223"/>
    </source>
</evidence>
<evidence type="ECO:0000256" key="9">
    <source>
        <dbReference type="ARBA" id="ARBA00029962"/>
    </source>
</evidence>
<evidence type="ECO:0000313" key="14">
    <source>
        <dbReference type="Proteomes" id="UP000628109"/>
    </source>
</evidence>
<protein>
    <recommendedName>
        <fullName evidence="3 11">Thymidylate kinase</fullName>
        <ecNumber evidence="2 11">2.7.4.9</ecNumber>
    </recommendedName>
    <alternativeName>
        <fullName evidence="9 11">dTMP kinase</fullName>
    </alternativeName>
</protein>
<comment type="caution">
    <text evidence="13">The sequence shown here is derived from an EMBL/GenBank/DDBJ whole genome shotgun (WGS) entry which is preliminary data.</text>
</comment>
<dbReference type="CDD" id="cd01672">
    <property type="entry name" value="TMPK"/>
    <property type="match status" value="1"/>
</dbReference>
<reference evidence="14" key="1">
    <citation type="journal article" date="2019" name="Int. J. Syst. Evol. Microbiol.">
        <title>The Global Catalogue of Microorganisms (GCM) 10K type strain sequencing project: providing services to taxonomists for standard genome sequencing and annotation.</title>
        <authorList>
            <consortium name="The Broad Institute Genomics Platform"/>
            <consortium name="The Broad Institute Genome Sequencing Center for Infectious Disease"/>
            <person name="Wu L."/>
            <person name="Ma J."/>
        </authorList>
    </citation>
    <scope>NUCLEOTIDE SEQUENCE [LARGE SCALE GENOMIC DNA]</scope>
    <source>
        <strain evidence="14">CCM 7327</strain>
    </source>
</reference>
<evidence type="ECO:0000256" key="4">
    <source>
        <dbReference type="ARBA" id="ARBA00022679"/>
    </source>
</evidence>
<evidence type="ECO:0000256" key="3">
    <source>
        <dbReference type="ARBA" id="ARBA00017144"/>
    </source>
</evidence>
<sequence>MERAEVVLRVTDARTTGGRFISLEGGEGAGKSTQLSALAAVLRARGLEVVETREPGGSEGAEAIRALLLTGGADRWSPRAEALLFAAARADHVEKTIRPALERGAWVLSDRFLDSSRAYQGMGSLTDADILALHRIGSDGFLPDRTLFLTLAEEEASARAQSRDGDAADRIGGRDRDFHRAVSTAFHRFAQQEPARFLTVDASGEAEAVTARLLHALQDLLP</sequence>
<dbReference type="EMBL" id="BMDU01000003">
    <property type="protein sequence ID" value="GFZ88977.1"/>
    <property type="molecule type" value="Genomic_DNA"/>
</dbReference>
<evidence type="ECO:0000256" key="2">
    <source>
        <dbReference type="ARBA" id="ARBA00012980"/>
    </source>
</evidence>
<proteinExistence type="inferred from homology"/>
<evidence type="ECO:0000256" key="8">
    <source>
        <dbReference type="ARBA" id="ARBA00022840"/>
    </source>
</evidence>
<keyword evidence="7 11" id="KW-0418">Kinase</keyword>